<dbReference type="GO" id="GO:0030623">
    <property type="term" value="F:U5 snRNA binding"/>
    <property type="evidence" value="ECO:0007669"/>
    <property type="project" value="InterPro"/>
</dbReference>
<dbReference type="CDD" id="cd06093">
    <property type="entry name" value="PX_domain"/>
    <property type="match status" value="1"/>
</dbReference>
<dbReference type="CDD" id="cd08056">
    <property type="entry name" value="MPN_PRP8"/>
    <property type="match status" value="1"/>
</dbReference>
<feature type="compositionally biased region" description="Basic and acidic residues" evidence="7">
    <location>
        <begin position="1317"/>
        <end position="1329"/>
    </location>
</feature>
<proteinExistence type="predicted"/>
<keyword evidence="3" id="KW-0747">Spliceosome</keyword>
<feature type="compositionally biased region" description="Low complexity" evidence="7">
    <location>
        <begin position="174"/>
        <end position="188"/>
    </location>
</feature>
<dbReference type="InterPro" id="IPR019582">
    <property type="entry name" value="RRM_spliceosomal_PrP8"/>
</dbReference>
<feature type="compositionally biased region" description="Basic and acidic residues" evidence="7">
    <location>
        <begin position="1244"/>
        <end position="1258"/>
    </location>
</feature>
<dbReference type="Gene3D" id="3.40.140.10">
    <property type="entry name" value="Cytidine Deaminase, domain 2"/>
    <property type="match status" value="1"/>
</dbReference>
<feature type="region of interest" description="Disordered" evidence="7">
    <location>
        <begin position="1244"/>
        <end position="1342"/>
    </location>
</feature>
<dbReference type="Pfam" id="PF00614">
    <property type="entry name" value="PLDc"/>
    <property type="match status" value="2"/>
</dbReference>
<dbReference type="GO" id="GO:0017070">
    <property type="term" value="F:U6 snRNA binding"/>
    <property type="evidence" value="ECO:0007669"/>
    <property type="project" value="InterPro"/>
</dbReference>
<accession>A0AAW0D9H7</accession>
<dbReference type="SMART" id="SM00233">
    <property type="entry name" value="PH"/>
    <property type="match status" value="1"/>
</dbReference>
<name>A0AAW0D9H7_9AGAR</name>
<dbReference type="InterPro" id="IPR001683">
    <property type="entry name" value="PX_dom"/>
</dbReference>
<feature type="compositionally biased region" description="Basic and acidic residues" evidence="7">
    <location>
        <begin position="142"/>
        <end position="166"/>
    </location>
</feature>
<dbReference type="Pfam" id="PF08082">
    <property type="entry name" value="PRO8NT"/>
    <property type="match status" value="1"/>
</dbReference>
<evidence type="ECO:0000256" key="1">
    <source>
        <dbReference type="ARBA" id="ARBA00004123"/>
    </source>
</evidence>
<evidence type="ECO:0000259" key="9">
    <source>
        <dbReference type="PROSITE" id="PS50035"/>
    </source>
</evidence>
<comment type="subcellular location">
    <subcellularLocation>
        <location evidence="1">Nucleus</location>
    </subcellularLocation>
</comment>
<dbReference type="InterPro" id="IPR021983">
    <property type="entry name" value="PRP8_domainIV"/>
</dbReference>
<reference evidence="10 11" key="1">
    <citation type="journal article" date="2024" name="J Genomics">
        <title>Draft genome sequencing and assembly of Favolaschia claudopus CIRM-BRFM 2984 isolated from oak limbs.</title>
        <authorList>
            <person name="Navarro D."/>
            <person name="Drula E."/>
            <person name="Chaduli D."/>
            <person name="Cazenave R."/>
            <person name="Ahrendt S."/>
            <person name="Wang J."/>
            <person name="Lipzen A."/>
            <person name="Daum C."/>
            <person name="Barry K."/>
            <person name="Grigoriev I.V."/>
            <person name="Favel A."/>
            <person name="Rosso M.N."/>
            <person name="Martin F."/>
        </authorList>
    </citation>
    <scope>NUCLEOTIDE SEQUENCE [LARGE SCALE GENOMIC DNA]</scope>
    <source>
        <strain evidence="10 11">CIRM-BRFM 2984</strain>
    </source>
</reference>
<dbReference type="Gene3D" id="3.30.420.230">
    <property type="match status" value="1"/>
</dbReference>
<dbReference type="SMART" id="SM00155">
    <property type="entry name" value="PLDc"/>
    <property type="match status" value="2"/>
</dbReference>
<dbReference type="InterPro" id="IPR019580">
    <property type="entry name" value="Prp8_U6-snRNA-bd"/>
</dbReference>
<dbReference type="FunFam" id="3.40.140.10:FF:000002">
    <property type="entry name" value="Pre-mRNA-processing-splicing factor 8"/>
    <property type="match status" value="1"/>
</dbReference>
<dbReference type="InterPro" id="IPR012984">
    <property type="entry name" value="PROCT"/>
</dbReference>
<dbReference type="InterPro" id="IPR036871">
    <property type="entry name" value="PX_dom_sf"/>
</dbReference>
<dbReference type="Gene3D" id="3.30.43.40">
    <property type="entry name" value="Pre-mRNA-processing-splicing factor 8, U5-snRNA-binding domain"/>
    <property type="match status" value="1"/>
</dbReference>
<feature type="region of interest" description="Disordered" evidence="7">
    <location>
        <begin position="135"/>
        <end position="200"/>
    </location>
</feature>
<feature type="region of interest" description="Disordered" evidence="7">
    <location>
        <begin position="479"/>
        <end position="587"/>
    </location>
</feature>
<keyword evidence="5" id="KW-0508">mRNA splicing</keyword>
<dbReference type="Pfam" id="PF10597">
    <property type="entry name" value="U5_2-snRNA_bdg"/>
    <property type="match status" value="1"/>
</dbReference>
<feature type="region of interest" description="Disordered" evidence="7">
    <location>
        <begin position="1"/>
        <end position="122"/>
    </location>
</feature>
<keyword evidence="2" id="KW-0507">mRNA processing</keyword>
<feature type="compositionally biased region" description="Basic and acidic residues" evidence="7">
    <location>
        <begin position="41"/>
        <end position="51"/>
    </location>
</feature>
<organism evidence="10 11">
    <name type="scientific">Favolaschia claudopus</name>
    <dbReference type="NCBI Taxonomy" id="2862362"/>
    <lineage>
        <taxon>Eukaryota</taxon>
        <taxon>Fungi</taxon>
        <taxon>Dikarya</taxon>
        <taxon>Basidiomycota</taxon>
        <taxon>Agaricomycotina</taxon>
        <taxon>Agaricomycetes</taxon>
        <taxon>Agaricomycetidae</taxon>
        <taxon>Agaricales</taxon>
        <taxon>Marasmiineae</taxon>
        <taxon>Mycenaceae</taxon>
        <taxon>Favolaschia</taxon>
    </lineage>
</organism>
<dbReference type="GO" id="GO:0008237">
    <property type="term" value="F:metallopeptidase activity"/>
    <property type="evidence" value="ECO:0007669"/>
    <property type="project" value="InterPro"/>
</dbReference>
<feature type="compositionally biased region" description="Low complexity" evidence="7">
    <location>
        <begin position="1"/>
        <end position="12"/>
    </location>
</feature>
<evidence type="ECO:0000256" key="4">
    <source>
        <dbReference type="ARBA" id="ARBA00022884"/>
    </source>
</evidence>
<dbReference type="FunFam" id="1.20.80.40:FF:000001">
    <property type="entry name" value="Pre-mRNA-processing-splicing factor 8"/>
    <property type="match status" value="1"/>
</dbReference>
<feature type="domain" description="PH" evidence="8">
    <location>
        <begin position="592"/>
        <end position="626"/>
    </location>
</feature>
<dbReference type="InterPro" id="IPR001849">
    <property type="entry name" value="PH_domain"/>
</dbReference>
<dbReference type="GO" id="GO:0030620">
    <property type="term" value="F:U2 snRNA binding"/>
    <property type="evidence" value="ECO:0007669"/>
    <property type="project" value="TreeGrafter"/>
</dbReference>
<evidence type="ECO:0000256" key="7">
    <source>
        <dbReference type="SAM" id="MobiDB-lite"/>
    </source>
</evidence>
<dbReference type="FunFam" id="3.30.420.230:FF:000001">
    <property type="entry name" value="Pre-mRNA-processing-splicing factor 8"/>
    <property type="match status" value="1"/>
</dbReference>
<dbReference type="InterPro" id="IPR042516">
    <property type="entry name" value="Prp8_U5-snRNA-bd_sf"/>
</dbReference>
<dbReference type="Gene3D" id="3.30.1520.10">
    <property type="entry name" value="Phox-like domain"/>
    <property type="match status" value="1"/>
</dbReference>
<feature type="region of interest" description="Disordered" evidence="7">
    <location>
        <begin position="1426"/>
        <end position="1510"/>
    </location>
</feature>
<protein>
    <submittedName>
        <fullName evidence="10">NUC071 domain-containing protein</fullName>
    </submittedName>
</protein>
<gene>
    <name evidence="10" type="ORF">R3P38DRAFT_3307138</name>
</gene>
<evidence type="ECO:0000256" key="5">
    <source>
        <dbReference type="ARBA" id="ARBA00023187"/>
    </source>
</evidence>
<dbReference type="PROSITE" id="PS50003">
    <property type="entry name" value="PH_DOMAIN"/>
    <property type="match status" value="1"/>
</dbReference>
<evidence type="ECO:0000313" key="11">
    <source>
        <dbReference type="Proteomes" id="UP001362999"/>
    </source>
</evidence>
<dbReference type="GO" id="GO:0035091">
    <property type="term" value="F:phosphatidylinositol binding"/>
    <property type="evidence" value="ECO:0007669"/>
    <property type="project" value="InterPro"/>
</dbReference>
<feature type="compositionally biased region" description="Low complexity" evidence="7">
    <location>
        <begin position="26"/>
        <end position="38"/>
    </location>
</feature>
<dbReference type="Pfam" id="PF08084">
    <property type="entry name" value="PROCT"/>
    <property type="match status" value="1"/>
</dbReference>
<dbReference type="SUPFAM" id="SSF56024">
    <property type="entry name" value="Phospholipase D/nuclease"/>
    <property type="match status" value="2"/>
</dbReference>
<dbReference type="GO" id="GO:0000244">
    <property type="term" value="P:spliceosomal tri-snRNP complex assembly"/>
    <property type="evidence" value="ECO:0007669"/>
    <property type="project" value="TreeGrafter"/>
</dbReference>
<evidence type="ECO:0000313" key="10">
    <source>
        <dbReference type="EMBL" id="KAK7048243.1"/>
    </source>
</evidence>
<dbReference type="InterPro" id="IPR012591">
    <property type="entry name" value="PRO8NT"/>
</dbReference>
<dbReference type="PANTHER" id="PTHR11140">
    <property type="entry name" value="PRE-MRNA SPLICING FACTOR PRP8"/>
    <property type="match status" value="1"/>
</dbReference>
<dbReference type="PROSITE" id="PS50035">
    <property type="entry name" value="PLD"/>
    <property type="match status" value="2"/>
</dbReference>
<dbReference type="GO" id="GO:0071013">
    <property type="term" value="C:catalytic step 2 spliceosome"/>
    <property type="evidence" value="ECO:0007669"/>
    <property type="project" value="TreeGrafter"/>
</dbReference>
<dbReference type="SMART" id="SM00232">
    <property type="entry name" value="JAB_MPN"/>
    <property type="match status" value="1"/>
</dbReference>
<dbReference type="Pfam" id="PF10598">
    <property type="entry name" value="RRM_4"/>
    <property type="match status" value="1"/>
</dbReference>
<dbReference type="InterPro" id="IPR012337">
    <property type="entry name" value="RNaseH-like_sf"/>
</dbReference>
<dbReference type="InterPro" id="IPR001736">
    <property type="entry name" value="PLipase_D/transphosphatidylase"/>
</dbReference>
<feature type="compositionally biased region" description="Basic and acidic residues" evidence="7">
    <location>
        <begin position="1466"/>
        <end position="1481"/>
    </location>
</feature>
<dbReference type="InterPro" id="IPR043172">
    <property type="entry name" value="Prp8_domainIV_palm"/>
</dbReference>
<dbReference type="InterPro" id="IPR027652">
    <property type="entry name" value="PRP8"/>
</dbReference>
<feature type="domain" description="PLD phosphodiesterase" evidence="9">
    <location>
        <begin position="761"/>
        <end position="788"/>
    </location>
</feature>
<dbReference type="InterPro" id="IPR019581">
    <property type="entry name" value="Prp8_U5-snRNA-bd"/>
</dbReference>
<dbReference type="Pfam" id="PF08083">
    <property type="entry name" value="PROCN"/>
    <property type="match status" value="1"/>
</dbReference>
<dbReference type="Pfam" id="PF12134">
    <property type="entry name" value="PRP8_domainIV"/>
    <property type="match status" value="1"/>
</dbReference>
<dbReference type="GO" id="GO:0030619">
    <property type="term" value="F:U1 snRNA binding"/>
    <property type="evidence" value="ECO:0007669"/>
    <property type="project" value="TreeGrafter"/>
</dbReference>
<keyword evidence="6" id="KW-0539">Nucleus</keyword>
<dbReference type="SMART" id="SM00312">
    <property type="entry name" value="PX"/>
    <property type="match status" value="1"/>
</dbReference>
<evidence type="ECO:0000256" key="2">
    <source>
        <dbReference type="ARBA" id="ARBA00022664"/>
    </source>
</evidence>
<dbReference type="Gene3D" id="3.30.870.10">
    <property type="entry name" value="Endonuclease Chain A"/>
    <property type="match status" value="2"/>
</dbReference>
<comment type="caution">
    <text evidence="10">The sequence shown here is derived from an EMBL/GenBank/DDBJ whole genome shotgun (WGS) entry which is preliminary data.</text>
</comment>
<dbReference type="Pfam" id="PF10596">
    <property type="entry name" value="U6-snRNA_bdg"/>
    <property type="match status" value="1"/>
</dbReference>
<feature type="compositionally biased region" description="Basic and acidic residues" evidence="7">
    <location>
        <begin position="569"/>
        <end position="579"/>
    </location>
</feature>
<feature type="compositionally biased region" description="Low complexity" evidence="7">
    <location>
        <begin position="533"/>
        <end position="546"/>
    </location>
</feature>
<dbReference type="CDD" id="cd13838">
    <property type="entry name" value="RNase_H_like_Prp8_IV"/>
    <property type="match status" value="1"/>
</dbReference>
<keyword evidence="4" id="KW-0694">RNA-binding</keyword>
<dbReference type="GO" id="GO:0097157">
    <property type="term" value="F:pre-mRNA intronic binding"/>
    <property type="evidence" value="ECO:0007669"/>
    <property type="project" value="TreeGrafter"/>
</dbReference>
<feature type="compositionally biased region" description="Basic and acidic residues" evidence="7">
    <location>
        <begin position="1282"/>
        <end position="1302"/>
    </location>
</feature>
<dbReference type="CDD" id="cd09141">
    <property type="entry name" value="PLDc_vPLD1_2_yPLD_like_2"/>
    <property type="match status" value="1"/>
</dbReference>
<dbReference type="InterPro" id="IPR000555">
    <property type="entry name" value="JAMM/MPN+_dom"/>
</dbReference>
<dbReference type="Proteomes" id="UP001362999">
    <property type="component" value="Unassembled WGS sequence"/>
</dbReference>
<dbReference type="EMBL" id="JAWWNJ010000009">
    <property type="protein sequence ID" value="KAK7048243.1"/>
    <property type="molecule type" value="Genomic_DNA"/>
</dbReference>
<dbReference type="SUPFAM" id="SSF64268">
    <property type="entry name" value="PX domain"/>
    <property type="match status" value="1"/>
</dbReference>
<dbReference type="SUPFAM" id="SSF53098">
    <property type="entry name" value="Ribonuclease H-like"/>
    <property type="match status" value="2"/>
</dbReference>
<evidence type="ECO:0000259" key="8">
    <source>
        <dbReference type="PROSITE" id="PS50003"/>
    </source>
</evidence>
<feature type="domain" description="PLD phosphodiesterase" evidence="9">
    <location>
        <begin position="1040"/>
        <end position="1067"/>
    </location>
</feature>
<dbReference type="GO" id="GO:0005682">
    <property type="term" value="C:U5 snRNP"/>
    <property type="evidence" value="ECO:0007669"/>
    <property type="project" value="TreeGrafter"/>
</dbReference>
<evidence type="ECO:0000256" key="3">
    <source>
        <dbReference type="ARBA" id="ARBA00022728"/>
    </source>
</evidence>
<dbReference type="InterPro" id="IPR012592">
    <property type="entry name" value="PROCN"/>
</dbReference>
<dbReference type="Gene3D" id="1.20.80.40">
    <property type="match status" value="1"/>
</dbReference>
<sequence>MADALKAAIDAATAHHRDEQQNQGVSASAPSSPKPQSSHFSDAHIAHRDDSTPSNRTGPPRSLSYGMSLPNTPVVAPRTLPRSSHRSPNAPEDVIEDENVLSTEDGFRTPLYMPDRKGKKRESRILNEDWINPLKWFQDSPQDDKPGPFTSEEGKNDETPEIKAEPENQEQDSLRVGVRRSSSVPHSSATPKTAPKWGRLRSLIPHIAGQTNEKAATPGPSAVAHHSVNITDELIAGGLSTLMLRMWFERDEKDNRRIPALFHRLRIRVADSLNPLDGQRTVFRIECEYANGAIRWVIYRQLRDFISLHTHYTLSNVYNRNVDDLPEFPKTSLPYFKFLKKEDRDIGHKDFARIQRESLENYLIDLIRAVMFHPSANRLAGFLEVSALFVNLAHSGGHQLKAGYLQIESAKTGGGFGRKSAGWRERKESRWCAVRDSYIVAVEEPGELEIWDVFLLDADFDIERPKRYYRQLLHPESTVDDETADQTANGSLHPPNDNDGKSMIGSIRSSFSKLIHPHRKLANGTTRGDDRSSTSSGTSASSVASQQPPPMLDPSTHVNPLSEAEEAEADRHWHPDEKEKRKKKRGAQDVSKHTFYIVNSQMRLKLFARNQRQMKQWITALEKVKSSAYCQPNRFDSFAPIRLNVAAQWLVDGRDYFWNLSRALLLARETIYIHDWWLTPGIIHMMPMNFVLRLFQNFRCDGQTRIGIVWIDYLNARPRKAQEVSSRTTPTDSNYTKQRLTALHPNILVQRSPSHFQTGTFYWAHHEKMCVIDQTIAFMGGLDLCFGRWDTPQHVIIDDVDPDSDQSEIWPGKDYNNPRLSDFHTLNKPDEDMHDRQKEPRMPWHDVGMQVVGQPARDLCRHFVQRFNHTRTMPFLLPPPEFKPGELTQMQLTGTCEMQICRSTGPWSLGTKKTEHSIQNAYLKGIDCSRSIFVLSSRTTFSTVINDVKVENKIGDAIVKRIIRAHHDNMPWKCCIIIPVIPGFAFPVDHSDASANRTIARGPNSIFARLRKEGIDPDDYISVFALRNWGKLRGDVLTTEQVYIHGKVCIVDDRLAIIGSANINERSQRGDRDSELAAVIRDTDLIDGSMAGKPFQVGRFAHSLRVRLMREHLGVDVDSMEEDHLMARKPVKPEYDLEKWVPDADENDGYVKDPKSRTGVREFAGTVADGITQAIHGGTEAGENLAGKALRKVGLHHGATAQKRTAGDEVLDAERKTYDRDGNLIEGFASAIVPTLEEKIVMEHLPPKDKADDAPIEDKVDEEAPDEDSKAANGAVEPDSYFDEHDVSETPDGKPDQPRTDDGDLYGAPADASNTAKSDDQPPHARSGVDDASDEERAAPGARSILRRHLAAKLGNKTWTLPTPRPKVDPDGFEDPISDAFWKEVWVASATHNTEIYRKVFHAIPDDLVTTWKQYKEFIIHHERLNKPPRDSNTPEAVARVPSETGDEGALPDPAAPPTANASSHPSDDGEAKEAGSKEAGEVQPDASAPTATEKRKGARNTGPEPFERWERDEMEKLLGQLNGHLVSNEEPCYFLLKVGYLSRYGLVRSSDFFFPSAVAQKSMKWIQMQRKRYGEKRKGGYVDLGKQDLPPEHVRKIIKDHGDMSNRKFRNDKRVHLGALKYVPHAVMKLLENIPYPWEQVREVPVLYHITGAITFVNEIPRVIEPVYHAQWSTMWLAMRREKRDRRHFKRMRFPPFDDEEPPLDYGDNVLDVDPLEAIQFELDPAEDGAIIDWFYDPKPLIDTPAVNGSSYKYWSLTLPIMANLYRMGRTLLSDQSDKNASYLFDKKAFFSAKALNMAIPGGPKFEPLYRDMDNFDDDWNEFNDINKVIIRQQIRTEYKVAFPHLYNSLPRSVQISPYHAPKSVYIRTDDPDLPAFYFDPLINPISLRGHTAKNAPLVSHEDFVFGLNGADDDSFELPDSVEPFLEDKDLENDLTADGIALWWAPEPYNRRSGRMRRAQDLPLVKNWYLEHCPPNQPVKVRVSYQKLLKCFVLNELRTRPEKAMTKKNLFRQLKATKFFQTTKLDWVEAGLQNLNYLHLDYNMNLKPVKTLTTKERKKSRFGNAFHLCREILRLTKLVVDAHVQFRLGNVDAFQLADALQYIFAHIGALTGMYRYKYKLMRQVRMTKDLKHLIYYRFNTGPVGKGPGCGFWAPGWRVWLFFMRGIVPLLERWLGNLLARQFEGRNSKGVAKTVTKQRVESQYDLELRAAVMHDIMDMMPESIKQNKTKTILQHLSEAWRCWKANIPWKVPGMPTAIENIILRYIKSKADWWCSVAHYNRERIRRGATVDKAVVKKNLGRLTRLYLKAEQERQHGYLKDGPYISAEEAVAIYTATVHWLESRKFAPIPFPPLSYKHDTKLLVLALEKLKEAYSVKGRLNQSQREELALIEQAYDNPHECLSRIKRLLLTQRAFKESGIEFFDTYDKLIPCYDIEPVEKITDAGINNLTDIWETSEGECNVLMETVLSKVYEKIDLTLLNRLLRLILDHNLADYITAKNNTVLTYKDMAHTNAFGLIRGLQFSAFVFQYYGLVLDLLILGLQRASEMAGPPSMPNNFLQYRDSATETRHPIRLYSRYVDRLHILFRFTADESRDLIQRYLSANPDPTNNNVIGYNNKRCWPRDCRMRLIKHDVNLGRAVFWNVKQSLPRSLTTIEWEDTFVSIRTMSGEQFSLKDAVWNLTNEQTKERTAQAFLRVSDEVLMSSGSTTFSKIVNKWNTALIGLMTYYREAVIHTNELLDSLVKAENKIQTRVKIGLNSKMPSRFPPVVFYTPKELGGLGMLSMGHVLIPQSDLRWSKQTDVAVTHFRAGMSHEEDQLIPNLYRYLQPWEAEFLDSARVWSEYSMKRKEANAQNRRLTLEDLEDSWDRGIPRINTLFQKDRHTLAYDRGWRVRTDWKQYQLLKHNPFWWTSQRHDGKLWQLNNYRVDVIAALGGVEGILEHTLFKGTYFPTWEGLFWEKASGFEESMRYKKLTNAQRSGLNQIPNRRFTLWWSPTINRANVYVGFQVQLDLTGIFMHGKIPTLKISLIQIFRAHLWQKIFDQELEPLQIETVQKETIHPRKSYKMNSSCADILLFSAYKWNISRPSLVSDSMSIYPSPTGVMIGMDLAYNLWSAYGNWFPGMKPLIQQAMAKIMKANPACHVLRERIRKGLQLYSSEPTEPYLNSQNYSELFSNQIIWFVDDTNVYRVTIHKTFEGNLTTKPINGAIFIFNPRSGQLFLKIIHTSVWAGQKRLGQLAKWKTAEEVAALVRSLPVEEQPKQVIVTRKGMLDPLEVHLLDFPNIVIKGSELQLPFQACMKMEKFGDLILRATQPQMVLFSLYDDWLKSISSYTAFSRLILLLRGLHVNNEKAKIILHPDKSTITEPHFVWPSLSDEEWIKVEVTMKELILADFGKRNSVNIASLTVSEVRDIILGQEIAAPSVQRQQMAELEKSTEAQSQVTAVQTSTTNVHGDAIQTVTTTIYEQQVFSSKSDWRVRAISATHLPLRLQHIYVSNDDVKDDAASYTYVLPKNILRAFITASDLRTQVAAFLYGVSPPDNKQVKEIKAVAWVPQRGSNNSVELPAQLPKDDFLLKDLEPLGWIKTQALEINHLSPTDVTTQAKLMADHPEWGSSSICLTASFTPGSVSLSAHSLTVAGFEWGRKNPDNSASPPGFNPNMSERVQLLLSDRILGMTLVPEGRVWNYGIGLTQLWAPNLSYSMTLDTPLLFWAEEHRPAAFLTFANLEQGDDSADVENSFA</sequence>
<dbReference type="InterPro" id="IPR043173">
    <property type="entry name" value="Prp8_domainIV_fingers"/>
</dbReference>
<dbReference type="PANTHER" id="PTHR11140:SF0">
    <property type="entry name" value="PRE-MRNA-PROCESSING-SPLICING FACTOR 8"/>
    <property type="match status" value="1"/>
</dbReference>
<evidence type="ECO:0000256" key="6">
    <source>
        <dbReference type="ARBA" id="ARBA00023242"/>
    </source>
</evidence>
<dbReference type="Gene3D" id="3.90.1570.40">
    <property type="match status" value="2"/>
</dbReference>
<keyword evidence="11" id="KW-1185">Reference proteome</keyword>